<protein>
    <recommendedName>
        <fullName evidence="2">N-acyl-aliphatic-L-amino acid amidohydrolase</fullName>
        <ecNumber evidence="2">3.5.1.14</ecNumber>
    </recommendedName>
</protein>
<dbReference type="SUPFAM" id="SSF53187">
    <property type="entry name" value="Zn-dependent exopeptidases"/>
    <property type="match status" value="1"/>
</dbReference>
<keyword evidence="6" id="KW-0862">Zinc</keyword>
<evidence type="ECO:0000256" key="1">
    <source>
        <dbReference type="ARBA" id="ARBA00006247"/>
    </source>
</evidence>
<dbReference type="GO" id="GO:0043604">
    <property type="term" value="P:amide biosynthetic process"/>
    <property type="evidence" value="ECO:0007669"/>
    <property type="project" value="TreeGrafter"/>
</dbReference>
<dbReference type="PANTHER" id="PTHR45962:SF1">
    <property type="entry name" value="N-FATTY-ACYL-AMINO ACID SYNTHASE_HYDROLASE PM20D1"/>
    <property type="match status" value="1"/>
</dbReference>
<dbReference type="GO" id="GO:0046872">
    <property type="term" value="F:metal ion binding"/>
    <property type="evidence" value="ECO:0007669"/>
    <property type="project" value="UniProtKB-KW"/>
</dbReference>
<name>A0A5C6MS28_9TELE</name>
<keyword evidence="8" id="KW-1185">Reference proteome</keyword>
<evidence type="ECO:0000313" key="8">
    <source>
        <dbReference type="Proteomes" id="UP000324091"/>
    </source>
</evidence>
<proteinExistence type="inferred from homology"/>
<evidence type="ECO:0000256" key="6">
    <source>
        <dbReference type="ARBA" id="ARBA00022833"/>
    </source>
</evidence>
<dbReference type="GO" id="GO:0006508">
    <property type="term" value="P:proteolysis"/>
    <property type="evidence" value="ECO:0007669"/>
    <property type="project" value="UniProtKB-KW"/>
</dbReference>
<keyword evidence="4" id="KW-0479">Metal-binding</keyword>
<dbReference type="Proteomes" id="UP000324091">
    <property type="component" value="Chromosome 8"/>
</dbReference>
<dbReference type="AlphaFoldDB" id="A0A5C6MS28"/>
<evidence type="ECO:0000256" key="5">
    <source>
        <dbReference type="ARBA" id="ARBA00022801"/>
    </source>
</evidence>
<keyword evidence="5 7" id="KW-0378">Hydrolase</keyword>
<evidence type="ECO:0000313" key="7">
    <source>
        <dbReference type="EMBL" id="TWW56971.1"/>
    </source>
</evidence>
<dbReference type="GO" id="GO:0006520">
    <property type="term" value="P:amino acid metabolic process"/>
    <property type="evidence" value="ECO:0007669"/>
    <property type="project" value="TreeGrafter"/>
</dbReference>
<organism evidence="7 8">
    <name type="scientific">Takifugu flavidus</name>
    <name type="common">sansaifugu</name>
    <dbReference type="NCBI Taxonomy" id="433684"/>
    <lineage>
        <taxon>Eukaryota</taxon>
        <taxon>Metazoa</taxon>
        <taxon>Chordata</taxon>
        <taxon>Craniata</taxon>
        <taxon>Vertebrata</taxon>
        <taxon>Euteleostomi</taxon>
        <taxon>Actinopterygii</taxon>
        <taxon>Neopterygii</taxon>
        <taxon>Teleostei</taxon>
        <taxon>Neoteleostei</taxon>
        <taxon>Acanthomorphata</taxon>
        <taxon>Eupercaria</taxon>
        <taxon>Tetraodontiformes</taxon>
        <taxon>Tetradontoidea</taxon>
        <taxon>Tetraodontidae</taxon>
        <taxon>Takifugu</taxon>
    </lineage>
</organism>
<comment type="similarity">
    <text evidence="1">Belongs to the peptidase M20A family.</text>
</comment>
<sequence>MPLIGDWNSRLGPKSSSLTSLLVPVLSSLPVSSSDEKSFGFQIIKKTILDLFPTVTVAPGICIGNTDSRHFKDLTNDIYRFAPLWFRPGDAQRFHGINERISKKNYKELIQFYFDLIQNCDTRQLPEPHSAAHEL</sequence>
<keyword evidence="3" id="KW-0645">Protease</keyword>
<gene>
    <name evidence="7" type="ORF">D4764_08G0009580</name>
</gene>
<dbReference type="PANTHER" id="PTHR45962">
    <property type="entry name" value="N-FATTY-ACYL-AMINO ACID SYNTHASE/HYDROLASE PM20D1"/>
    <property type="match status" value="1"/>
</dbReference>
<reference evidence="7 8" key="1">
    <citation type="submission" date="2019-04" db="EMBL/GenBank/DDBJ databases">
        <title>Chromosome genome assembly for Takifugu flavidus.</title>
        <authorList>
            <person name="Xiao S."/>
        </authorList>
    </citation>
    <scope>NUCLEOTIDE SEQUENCE [LARGE SCALE GENOMIC DNA]</scope>
    <source>
        <strain evidence="7">HTHZ2018</strain>
        <tissue evidence="7">Muscle</tissue>
    </source>
</reference>
<dbReference type="InterPro" id="IPR047177">
    <property type="entry name" value="Pept_M20A"/>
</dbReference>
<dbReference type="FunFam" id="1.10.150.900:FF:000003">
    <property type="entry name" value="N-fatty-acyl-amino acid synthase/hydrolase PM20D1"/>
    <property type="match status" value="1"/>
</dbReference>
<dbReference type="GO" id="GO:0043605">
    <property type="term" value="P:amide catabolic process"/>
    <property type="evidence" value="ECO:0007669"/>
    <property type="project" value="TreeGrafter"/>
</dbReference>
<dbReference type="Gene3D" id="1.10.150.900">
    <property type="match status" value="1"/>
</dbReference>
<dbReference type="GO" id="GO:0008233">
    <property type="term" value="F:peptidase activity"/>
    <property type="evidence" value="ECO:0007669"/>
    <property type="project" value="UniProtKB-KW"/>
</dbReference>
<evidence type="ECO:0000256" key="4">
    <source>
        <dbReference type="ARBA" id="ARBA00022723"/>
    </source>
</evidence>
<evidence type="ECO:0000256" key="3">
    <source>
        <dbReference type="ARBA" id="ARBA00022670"/>
    </source>
</evidence>
<dbReference type="GO" id="GO:0004046">
    <property type="term" value="F:aminoacylase activity"/>
    <property type="evidence" value="ECO:0007669"/>
    <property type="project" value="UniProtKB-EC"/>
</dbReference>
<dbReference type="EC" id="3.5.1.14" evidence="2"/>
<evidence type="ECO:0000256" key="2">
    <source>
        <dbReference type="ARBA" id="ARBA00011913"/>
    </source>
</evidence>
<dbReference type="EMBL" id="RHFK02000021">
    <property type="protein sequence ID" value="TWW56971.1"/>
    <property type="molecule type" value="Genomic_DNA"/>
</dbReference>
<accession>A0A5C6MS28</accession>
<comment type="caution">
    <text evidence="7">The sequence shown here is derived from an EMBL/GenBank/DDBJ whole genome shotgun (WGS) entry which is preliminary data.</text>
</comment>